<organism evidence="1 2">
    <name type="scientific">Gimesia panareensis</name>
    <dbReference type="NCBI Taxonomy" id="2527978"/>
    <lineage>
        <taxon>Bacteria</taxon>
        <taxon>Pseudomonadati</taxon>
        <taxon>Planctomycetota</taxon>
        <taxon>Planctomycetia</taxon>
        <taxon>Planctomycetales</taxon>
        <taxon>Planctomycetaceae</taxon>
        <taxon>Gimesia</taxon>
    </lineage>
</organism>
<reference evidence="1 2" key="1">
    <citation type="submission" date="2019-02" db="EMBL/GenBank/DDBJ databases">
        <title>Deep-cultivation of Planctomycetes and their phenomic and genomic characterization uncovers novel biology.</title>
        <authorList>
            <person name="Wiegand S."/>
            <person name="Jogler M."/>
            <person name="Boedeker C."/>
            <person name="Pinto D."/>
            <person name="Vollmers J."/>
            <person name="Rivas-Marin E."/>
            <person name="Kohn T."/>
            <person name="Peeters S.H."/>
            <person name="Heuer A."/>
            <person name="Rast P."/>
            <person name="Oberbeckmann S."/>
            <person name="Bunk B."/>
            <person name="Jeske O."/>
            <person name="Meyerdierks A."/>
            <person name="Storesund J.E."/>
            <person name="Kallscheuer N."/>
            <person name="Luecker S."/>
            <person name="Lage O.M."/>
            <person name="Pohl T."/>
            <person name="Merkel B.J."/>
            <person name="Hornburger P."/>
            <person name="Mueller R.-W."/>
            <person name="Bruemmer F."/>
            <person name="Labrenz M."/>
            <person name="Spormann A.M."/>
            <person name="Op den Camp H."/>
            <person name="Overmann J."/>
            <person name="Amann R."/>
            <person name="Jetten M.S.M."/>
            <person name="Mascher T."/>
            <person name="Medema M.H."/>
            <person name="Devos D.P."/>
            <person name="Kaster A.-K."/>
            <person name="Ovreas L."/>
            <person name="Rohde M."/>
            <person name="Galperin M.Y."/>
            <person name="Jogler C."/>
        </authorList>
    </citation>
    <scope>NUCLEOTIDE SEQUENCE [LARGE SCALE GENOMIC DNA]</scope>
    <source>
        <strain evidence="1 2">Pan153</strain>
    </source>
</reference>
<dbReference type="EMBL" id="CP036317">
    <property type="protein sequence ID" value="QDV16881.1"/>
    <property type="molecule type" value="Genomic_DNA"/>
</dbReference>
<sequence length="90" mass="10486">MIIIINDDEHYLRWIEENPDGFIINTTNPPSAGYLILHRSTCRDISTSTRSNWTTNEYLKVCSNDLGELDNWARRRVAGELRACQRCHSF</sequence>
<dbReference type="AlphaFoldDB" id="A0A518FKK2"/>
<accession>A0A518FKK2</accession>
<evidence type="ECO:0000313" key="1">
    <source>
        <dbReference type="EMBL" id="QDV16881.1"/>
    </source>
</evidence>
<protein>
    <submittedName>
        <fullName evidence="1">Uncharacterized protein</fullName>
    </submittedName>
</protein>
<evidence type="ECO:0000313" key="2">
    <source>
        <dbReference type="Proteomes" id="UP000320839"/>
    </source>
</evidence>
<dbReference type="OrthoDB" id="3692101at2"/>
<gene>
    <name evidence="1" type="ORF">Pan153_15150</name>
</gene>
<proteinExistence type="predicted"/>
<dbReference type="RefSeq" id="WP_145454720.1">
    <property type="nucleotide sequence ID" value="NZ_CP036317.1"/>
</dbReference>
<name>A0A518FKK2_9PLAN</name>
<dbReference type="Proteomes" id="UP000320839">
    <property type="component" value="Chromosome"/>
</dbReference>